<keyword evidence="4" id="KW-0963">Cytoplasm</keyword>
<dbReference type="Pfam" id="PF16507">
    <property type="entry name" value="HEAT_PSME4_mid"/>
    <property type="match status" value="1"/>
</dbReference>
<dbReference type="PANTHER" id="PTHR32170:SF3">
    <property type="entry name" value="PROTEASOME ACTIVATOR COMPLEX SUBUNIT 4"/>
    <property type="match status" value="1"/>
</dbReference>
<dbReference type="InterPro" id="IPR021843">
    <property type="entry name" value="PSME4_C"/>
</dbReference>
<accession>A0A0P1BC26</accession>
<dbReference type="InterPro" id="IPR011989">
    <property type="entry name" value="ARM-like"/>
</dbReference>
<dbReference type="InterPro" id="IPR016024">
    <property type="entry name" value="ARM-type_fold"/>
</dbReference>
<evidence type="ECO:0000256" key="2">
    <source>
        <dbReference type="ARBA" id="ARBA00004496"/>
    </source>
</evidence>
<evidence type="ECO:0000256" key="4">
    <source>
        <dbReference type="ARBA" id="ARBA00022490"/>
    </source>
</evidence>
<keyword evidence="15" id="KW-1185">Reference proteome</keyword>
<keyword evidence="6" id="KW-0227">DNA damage</keyword>
<reference evidence="14 15" key="1">
    <citation type="submission" date="2014-09" db="EMBL/GenBank/DDBJ databases">
        <authorList>
            <person name="Magalhaes I.L.F."/>
            <person name="Oliveira U."/>
            <person name="Santos F.R."/>
            <person name="Vidigal T.H.D.A."/>
            <person name="Brescovit A.D."/>
            <person name="Santos A.J."/>
        </authorList>
    </citation>
    <scope>NUCLEOTIDE SEQUENCE [LARGE SCALE GENOMIC DNA]</scope>
</reference>
<dbReference type="PROSITE" id="PS50077">
    <property type="entry name" value="HEAT_REPEAT"/>
    <property type="match status" value="1"/>
</dbReference>
<proteinExistence type="inferred from homology"/>
<name>A0A0P1BC26_9BASI</name>
<feature type="domain" description="Proteasome activator complex subunit 4 C-terminal" evidence="11">
    <location>
        <begin position="1921"/>
        <end position="2008"/>
    </location>
</feature>
<feature type="compositionally biased region" description="Acidic residues" evidence="10">
    <location>
        <begin position="1"/>
        <end position="11"/>
    </location>
</feature>
<evidence type="ECO:0000256" key="10">
    <source>
        <dbReference type="SAM" id="MobiDB-lite"/>
    </source>
</evidence>
<evidence type="ECO:0000259" key="13">
    <source>
        <dbReference type="Pfam" id="PF23096"/>
    </source>
</evidence>
<comment type="similarity">
    <text evidence="3">Belongs to the BLM10 family.</text>
</comment>
<dbReference type="EMBL" id="CCYA01000192">
    <property type="protein sequence ID" value="CEH12847.1"/>
    <property type="molecule type" value="Genomic_DNA"/>
</dbReference>
<comment type="subcellular location">
    <subcellularLocation>
        <location evidence="2">Cytoplasm</location>
    </subcellularLocation>
    <subcellularLocation>
        <location evidence="1">Nucleus speckle</location>
    </subcellularLocation>
</comment>
<dbReference type="Gene3D" id="1.25.10.10">
    <property type="entry name" value="Leucine-rich Repeat Variant"/>
    <property type="match status" value="1"/>
</dbReference>
<dbReference type="SUPFAM" id="SSF48371">
    <property type="entry name" value="ARM repeat"/>
    <property type="match status" value="1"/>
</dbReference>
<dbReference type="GO" id="GO:0016607">
    <property type="term" value="C:nuclear speck"/>
    <property type="evidence" value="ECO:0007669"/>
    <property type="project" value="UniProtKB-SubCell"/>
</dbReference>
<evidence type="ECO:0000256" key="7">
    <source>
        <dbReference type="ARBA" id="ARBA00023204"/>
    </source>
</evidence>
<evidence type="ECO:0000256" key="9">
    <source>
        <dbReference type="PROSITE-ProRule" id="PRU00103"/>
    </source>
</evidence>
<keyword evidence="7" id="KW-0234">DNA repair</keyword>
<dbReference type="InterPro" id="IPR032430">
    <property type="entry name" value="Blm10_mid"/>
</dbReference>
<dbReference type="Pfam" id="PF23096">
    <property type="entry name" value="HEAT_PSME4"/>
    <property type="match status" value="1"/>
</dbReference>
<dbReference type="InterPro" id="IPR021133">
    <property type="entry name" value="HEAT_type_2"/>
</dbReference>
<evidence type="ECO:0000259" key="11">
    <source>
        <dbReference type="Pfam" id="PF11919"/>
    </source>
</evidence>
<protein>
    <submittedName>
        <fullName evidence="14">Uncharacterized conserved protein</fullName>
    </submittedName>
</protein>
<evidence type="ECO:0000256" key="3">
    <source>
        <dbReference type="ARBA" id="ARBA00005739"/>
    </source>
</evidence>
<evidence type="ECO:0000256" key="6">
    <source>
        <dbReference type="ARBA" id="ARBA00022763"/>
    </source>
</evidence>
<evidence type="ECO:0000256" key="5">
    <source>
        <dbReference type="ARBA" id="ARBA00022737"/>
    </source>
</evidence>
<evidence type="ECO:0000313" key="14">
    <source>
        <dbReference type="EMBL" id="CEH12847.1"/>
    </source>
</evidence>
<feature type="region of interest" description="Disordered" evidence="10">
    <location>
        <begin position="418"/>
        <end position="438"/>
    </location>
</feature>
<keyword evidence="5" id="KW-0677">Repeat</keyword>
<dbReference type="GO" id="GO:0006281">
    <property type="term" value="P:DNA repair"/>
    <property type="evidence" value="ECO:0007669"/>
    <property type="project" value="UniProtKB-KW"/>
</dbReference>
<feature type="domain" description="Proteasome activator complex subunit 4-like HEAT repeat-like" evidence="13">
    <location>
        <begin position="1483"/>
        <end position="1616"/>
    </location>
</feature>
<feature type="repeat" description="HEAT" evidence="9">
    <location>
        <begin position="1856"/>
        <end position="1894"/>
    </location>
</feature>
<dbReference type="OrthoDB" id="17907at2759"/>
<evidence type="ECO:0000256" key="1">
    <source>
        <dbReference type="ARBA" id="ARBA00004324"/>
    </source>
</evidence>
<keyword evidence="8" id="KW-0539">Nucleus</keyword>
<dbReference type="PANTHER" id="PTHR32170">
    <property type="entry name" value="PROTEASOME ACTIVATOR COMPLEX SUBUNIT 4"/>
    <property type="match status" value="1"/>
</dbReference>
<evidence type="ECO:0000259" key="12">
    <source>
        <dbReference type="Pfam" id="PF16507"/>
    </source>
</evidence>
<dbReference type="STRING" id="401625.A0A0P1BC26"/>
<evidence type="ECO:0000256" key="8">
    <source>
        <dbReference type="ARBA" id="ARBA00023242"/>
    </source>
</evidence>
<dbReference type="InterPro" id="IPR035309">
    <property type="entry name" value="PSME4"/>
</dbReference>
<evidence type="ECO:0000313" key="15">
    <source>
        <dbReference type="Proteomes" id="UP000054845"/>
    </source>
</evidence>
<dbReference type="InterPro" id="IPR055455">
    <property type="entry name" value="HEAT_PSME4"/>
</dbReference>
<dbReference type="Proteomes" id="UP000054845">
    <property type="component" value="Unassembled WGS sequence"/>
</dbReference>
<sequence length="2008" mass="225152">MDDYYDSDSDSESSVSFGESESEDDVDMIGAAPKVRAERTQAKQKRSRRPSWKDDRKKLMDLHMTQKLPYAERCESAEDFDRRLALIVSKVVACIRSQDMSPGFMFWTLCLKYLLSLRYPMERRTRARLIRLYYHVALTPALDYRYANEAISVCCSLASSEKTLDSRHLVLPWRPLYEEIEREHNPKGSSLFQRGLKLKFFALAGHLRRFFDPDDTHDMLEEFLPQINGNTMEGITTALSLMAHFMPLRASHVYLPLLLRMWESFNSSIIDGHMLSLVSTLAAAHTTEPKLSSENAMQAHGALADKVQGSKRGHDLDSTTEDRIMEELKANPASEALRQPALEVGIFTEDQFSWIMNKCLQYFADSQGSNEFAGQAIARQHAAHSAGTGKSKGLTPYDKMEKLAILCAYCLAEDGPRSATSTDTASTPVTKEATPNSAASSRSYLAGSRALEHIAKIVQASETCFHPSRGGPAQTNLVQFVARLLAWVHLRFSEEQKSDCKTPMERRITPEIVRELVLLLRPGILMSIFSKSMIHVVGPSLLALRSMAALEPELVLPAILERSFSSLEALETTQRTTAMLSALGALVLPLITRSHWRPGGKHLVPLFHLCLPALDINDFIKSYASSMFVQTAALLIKIDDLNSPEATAAEAALQRPGSSSVDKKVANLGSGDAVGLSDAEEDDALKISTADFEEWVAAYFRQILVLLQALPDEGQKGKPGGKIEQTVIDAVVAACEKICLALSPNLFDLALRIVADHCENTVHAPSVTAIGTLVQMFAEADSEKVLARLLPLCVDRIEAEIQHGASSTRTTSTSVPAASDTTLHWNLSILCGALASPGAGLLKYRDRLLKVLSIVLDRARSERGYVLASAVLSRVLNACLTIYPISTRNWNSEMWDSNEMTARSHLHWGETLRCKDTAISWHVPNDEEVSFGLEILSGLLESSYRRLEELLDSEQKHDKVWSNDFHRHFLFLRTAYTQLAAVIPLPLPTGEERGVPATDHGANEPEFLAPLPDLAWGAILRDPTDPRYQAVAAFRRRFGEICHKAANRMQISGAEDDIDCVKLLTRCIRTFMNSYAYSRIIYDHLVGFLGSFRASVRLHPKQKTSARLYWIRTAELHTTSRGRLAAMHRARSRLDDALLADLLELSLSEYTGVRMTAQRALTDVAAFYSGTRALCLPKLLDVLQPGSQASDDRYKGALYLLAHPMFQSTITVDPQWTRRYVEAVLQGQHRSKPSIQKVLRGKLLADLVKNFHIPLHLEVNRPAELSEAINLVEKLPHYIPEDPVVVRSIADGAKERMQKRQAMRLELLPVLLKIAQSKDTHWSYSLAIMRLLDKFLTKDRPLDSSLMEHVASAALDDNVAIRRVGQWAILKALRIAKCRALSPNDHDLAIGDTKHPLERIRQLSLPVTVEQSAAHWRSFGEELTPESELVDKSTTGWFVWGKERLFYAPPSEMHQAVEWDNASTPGLDALGRHLFSADWWSGFSRHLTEERDRDYLGSQYIGLVEHVADMYGFDLMEYVRPTVEALVAEKDRHKHRAAAELVCGVVRGSKEWSQVDQRELWKWLDVLIPRVFRECTQDSQPAWLMFAEQAMSVRDPRRTRSLVLYVLNTAKEKVTDGDNLFSPWEQSFAHKLLHSAAVYLNARMSAWATPDLLSLYSQHGIDSEFEEVRMQVSWVLAQLDMLQAHPSFGSVRQLLQASGEGNGTLLRPSVNFRQRLDGFVARLQESRKERRPMAQGASKYDHTALTVITWIASILSDHRQTALDEAFIDFAPHLFDMVELHDNRELSSRAHDVIYCLATFSWQGENAIRLVLKLLEVIDGAKASWHTRIDALRVVQVTVSQNLISLGRRPDVVDQVVELLLTLLGDAHPEVREEAATTLSGIVRGSQRKLITQLRHRFVGIIANVGRVPKRGDADFQDKILRLHSGILGVTALLGAFPYEVPKWMPDLICEALIPHDESPPPISTTVRKAAAAFKRSHQDTWEIDRSAFGDRLNEIAEWVRGSSSYFA</sequence>
<dbReference type="Pfam" id="PF11919">
    <property type="entry name" value="PSME4_C"/>
    <property type="match status" value="1"/>
</dbReference>
<feature type="region of interest" description="Disordered" evidence="10">
    <location>
        <begin position="1"/>
        <end position="54"/>
    </location>
</feature>
<dbReference type="GO" id="GO:0010499">
    <property type="term" value="P:proteasomal ubiquitin-independent protein catabolic process"/>
    <property type="evidence" value="ECO:0007669"/>
    <property type="project" value="TreeGrafter"/>
</dbReference>
<dbReference type="GO" id="GO:0005829">
    <property type="term" value="C:cytosol"/>
    <property type="evidence" value="ECO:0007669"/>
    <property type="project" value="TreeGrafter"/>
</dbReference>
<organism evidence="14 15">
    <name type="scientific">Ceraceosorus bombacis</name>
    <dbReference type="NCBI Taxonomy" id="401625"/>
    <lineage>
        <taxon>Eukaryota</taxon>
        <taxon>Fungi</taxon>
        <taxon>Dikarya</taxon>
        <taxon>Basidiomycota</taxon>
        <taxon>Ustilaginomycotina</taxon>
        <taxon>Exobasidiomycetes</taxon>
        <taxon>Ceraceosorales</taxon>
        <taxon>Ceraceosoraceae</taxon>
        <taxon>Ceraceosorus</taxon>
    </lineage>
</organism>
<dbReference type="GO" id="GO:0016504">
    <property type="term" value="F:peptidase activator activity"/>
    <property type="evidence" value="ECO:0007669"/>
    <property type="project" value="InterPro"/>
</dbReference>
<feature type="domain" description="Proteasome activator Blm10 middle HEAT repeats region" evidence="12">
    <location>
        <begin position="455"/>
        <end position="977"/>
    </location>
</feature>
<dbReference type="GO" id="GO:0070628">
    <property type="term" value="F:proteasome binding"/>
    <property type="evidence" value="ECO:0007669"/>
    <property type="project" value="InterPro"/>
</dbReference>